<proteinExistence type="predicted"/>
<dbReference type="Proteomes" id="UP001596137">
    <property type="component" value="Unassembled WGS sequence"/>
</dbReference>
<dbReference type="RefSeq" id="WP_380748152.1">
    <property type="nucleotide sequence ID" value="NZ_JBHSRF010000007.1"/>
</dbReference>
<gene>
    <name evidence="1" type="ORF">ACFP1K_06950</name>
</gene>
<accession>A0ABW1NC87</accession>
<organism evidence="1 2">
    <name type="scientific">Sphaerisporangium aureirubrum</name>
    <dbReference type="NCBI Taxonomy" id="1544736"/>
    <lineage>
        <taxon>Bacteria</taxon>
        <taxon>Bacillati</taxon>
        <taxon>Actinomycetota</taxon>
        <taxon>Actinomycetes</taxon>
        <taxon>Streptosporangiales</taxon>
        <taxon>Streptosporangiaceae</taxon>
        <taxon>Sphaerisporangium</taxon>
    </lineage>
</organism>
<evidence type="ECO:0000313" key="1">
    <source>
        <dbReference type="EMBL" id="MFC6080893.1"/>
    </source>
</evidence>
<keyword evidence="2" id="KW-1185">Reference proteome</keyword>
<name>A0ABW1NC87_9ACTN</name>
<sequence length="59" mass="6679">MSIWVGPEQLTVELIRLNGRPVLRVRKHGYHLAYCRNVAELATHVDLADLVELIMLPTG</sequence>
<reference evidence="2" key="1">
    <citation type="journal article" date="2019" name="Int. J. Syst. Evol. Microbiol.">
        <title>The Global Catalogue of Microorganisms (GCM) 10K type strain sequencing project: providing services to taxonomists for standard genome sequencing and annotation.</title>
        <authorList>
            <consortium name="The Broad Institute Genomics Platform"/>
            <consortium name="The Broad Institute Genome Sequencing Center for Infectious Disease"/>
            <person name="Wu L."/>
            <person name="Ma J."/>
        </authorList>
    </citation>
    <scope>NUCLEOTIDE SEQUENCE [LARGE SCALE GENOMIC DNA]</scope>
    <source>
        <strain evidence="2">JCM 30346</strain>
    </source>
</reference>
<protein>
    <submittedName>
        <fullName evidence="1">Transposase</fullName>
    </submittedName>
</protein>
<comment type="caution">
    <text evidence="1">The sequence shown here is derived from an EMBL/GenBank/DDBJ whole genome shotgun (WGS) entry which is preliminary data.</text>
</comment>
<dbReference type="EMBL" id="JBHSRF010000007">
    <property type="protein sequence ID" value="MFC6080893.1"/>
    <property type="molecule type" value="Genomic_DNA"/>
</dbReference>
<evidence type="ECO:0000313" key="2">
    <source>
        <dbReference type="Proteomes" id="UP001596137"/>
    </source>
</evidence>